<reference evidence="12" key="1">
    <citation type="submission" date="2016-10" db="EMBL/GenBank/DDBJ databases">
        <authorList>
            <person name="Varghese N."/>
            <person name="Submissions S."/>
        </authorList>
    </citation>
    <scope>NUCLEOTIDE SEQUENCE [LARGE SCALE GENOMIC DNA]</scope>
    <source>
        <strain evidence="12">DSM 25329</strain>
    </source>
</reference>
<evidence type="ECO:0000256" key="4">
    <source>
        <dbReference type="ARBA" id="ARBA00022692"/>
    </source>
</evidence>
<dbReference type="InterPro" id="IPR023408">
    <property type="entry name" value="MscS_beta-dom_sf"/>
</dbReference>
<dbReference type="InterPro" id="IPR049142">
    <property type="entry name" value="MS_channel_1st"/>
</dbReference>
<evidence type="ECO:0000259" key="10">
    <source>
        <dbReference type="Pfam" id="PF21088"/>
    </source>
</evidence>
<dbReference type="InterPro" id="IPR011066">
    <property type="entry name" value="MscS_channel_C_sf"/>
</dbReference>
<dbReference type="Proteomes" id="UP000198748">
    <property type="component" value="Unassembled WGS sequence"/>
</dbReference>
<dbReference type="Pfam" id="PF05552">
    <property type="entry name" value="MS_channel_1st_1"/>
    <property type="match status" value="1"/>
</dbReference>
<keyword evidence="12" id="KW-1185">Reference proteome</keyword>
<comment type="subcellular location">
    <subcellularLocation>
        <location evidence="1">Cell membrane</location>
        <topology evidence="1">Multi-pass membrane protein</topology>
    </subcellularLocation>
</comment>
<evidence type="ECO:0000256" key="7">
    <source>
        <dbReference type="SAM" id="Phobius"/>
    </source>
</evidence>
<name>A0A1G7ZIT5_9BACT</name>
<comment type="similarity">
    <text evidence="2">Belongs to the MscS (TC 1.A.23) family.</text>
</comment>
<dbReference type="InterPro" id="IPR010920">
    <property type="entry name" value="LSM_dom_sf"/>
</dbReference>
<organism evidence="11 12">
    <name type="scientific">Dyadobacter soli</name>
    <dbReference type="NCBI Taxonomy" id="659014"/>
    <lineage>
        <taxon>Bacteria</taxon>
        <taxon>Pseudomonadati</taxon>
        <taxon>Bacteroidota</taxon>
        <taxon>Cytophagia</taxon>
        <taxon>Cytophagales</taxon>
        <taxon>Spirosomataceae</taxon>
        <taxon>Dyadobacter</taxon>
    </lineage>
</organism>
<dbReference type="Pfam" id="PF21088">
    <property type="entry name" value="MS_channel_1st"/>
    <property type="match status" value="1"/>
</dbReference>
<gene>
    <name evidence="11" type="ORF">SAMN04487996_12842</name>
</gene>
<proteinExistence type="inferred from homology"/>
<dbReference type="Gene3D" id="2.30.30.60">
    <property type="match status" value="1"/>
</dbReference>
<dbReference type="PANTHER" id="PTHR30221">
    <property type="entry name" value="SMALL-CONDUCTANCE MECHANOSENSITIVE CHANNEL"/>
    <property type="match status" value="1"/>
</dbReference>
<accession>A0A1G7ZIT5</accession>
<evidence type="ECO:0000259" key="8">
    <source>
        <dbReference type="Pfam" id="PF00924"/>
    </source>
</evidence>
<feature type="transmembrane region" description="Helical" evidence="7">
    <location>
        <begin position="12"/>
        <end position="35"/>
    </location>
</feature>
<dbReference type="RefSeq" id="WP_090157331.1">
    <property type="nucleotide sequence ID" value="NZ_FNAN01000028.1"/>
</dbReference>
<feature type="domain" description="Mechanosensitive ion channel transmembrane helices 2/3" evidence="10">
    <location>
        <begin position="62"/>
        <end position="102"/>
    </location>
</feature>
<dbReference type="Gene3D" id="1.10.287.1260">
    <property type="match status" value="1"/>
</dbReference>
<feature type="transmembrane region" description="Helical" evidence="7">
    <location>
        <begin position="56"/>
        <end position="81"/>
    </location>
</feature>
<evidence type="ECO:0000313" key="12">
    <source>
        <dbReference type="Proteomes" id="UP000198748"/>
    </source>
</evidence>
<dbReference type="Gene3D" id="3.30.70.100">
    <property type="match status" value="1"/>
</dbReference>
<dbReference type="SUPFAM" id="SSF82689">
    <property type="entry name" value="Mechanosensitive channel protein MscS (YggB), C-terminal domain"/>
    <property type="match status" value="1"/>
</dbReference>
<evidence type="ECO:0000256" key="5">
    <source>
        <dbReference type="ARBA" id="ARBA00022989"/>
    </source>
</evidence>
<dbReference type="SUPFAM" id="SSF50182">
    <property type="entry name" value="Sm-like ribonucleoproteins"/>
    <property type="match status" value="1"/>
</dbReference>
<evidence type="ECO:0000256" key="2">
    <source>
        <dbReference type="ARBA" id="ARBA00008017"/>
    </source>
</evidence>
<keyword evidence="5 7" id="KW-1133">Transmembrane helix</keyword>
<sequence length="270" mass="29023">MNFDIIKAQIWTLATLYGGKIVLALLAFIIGRFIVGKISSMLSNVMEKRKVDRDVQPFLSSLIVVLLNVMLLLSIAGIIGIETSSFVAVLGAAGLAVGLALQGSLANFAGGVLILIFKPYRVGDLINAQGFTGTVEGVQIFNTILVTPDNKTIILPNGSLSTSPITNISGKGKIRVDMVFAAGSQNGVDKIRASVQKAIDACPTALKDVQHDILVTKLTENAIFFDVRVWTPSVTYWETYYNVHEGISRQFAIDGVQAPKPAELSIAMKQ</sequence>
<keyword evidence="4 7" id="KW-0812">Transmembrane</keyword>
<protein>
    <submittedName>
        <fullName evidence="11">Small conductance mechanosensitive channel</fullName>
    </submittedName>
</protein>
<dbReference type="OrthoDB" id="9809206at2"/>
<dbReference type="EMBL" id="FNAN01000028">
    <property type="protein sequence ID" value="SDH08525.1"/>
    <property type="molecule type" value="Genomic_DNA"/>
</dbReference>
<dbReference type="PANTHER" id="PTHR30221:SF1">
    <property type="entry name" value="SMALL-CONDUCTANCE MECHANOSENSITIVE CHANNEL"/>
    <property type="match status" value="1"/>
</dbReference>
<feature type="transmembrane region" description="Helical" evidence="7">
    <location>
        <begin position="87"/>
        <end position="117"/>
    </location>
</feature>
<feature type="domain" description="Mechanosensitive ion channel MscS C-terminal" evidence="9">
    <location>
        <begin position="178"/>
        <end position="245"/>
    </location>
</feature>
<dbReference type="Pfam" id="PF21082">
    <property type="entry name" value="MS_channel_3rd"/>
    <property type="match status" value="1"/>
</dbReference>
<keyword evidence="6 7" id="KW-0472">Membrane</keyword>
<dbReference type="SUPFAM" id="SSF82861">
    <property type="entry name" value="Mechanosensitive channel protein MscS (YggB), transmembrane region"/>
    <property type="match status" value="1"/>
</dbReference>
<dbReference type="InterPro" id="IPR049278">
    <property type="entry name" value="MS_channel_C"/>
</dbReference>
<evidence type="ECO:0000313" key="11">
    <source>
        <dbReference type="EMBL" id="SDH08525.1"/>
    </source>
</evidence>
<dbReference type="InterPro" id="IPR006685">
    <property type="entry name" value="MscS_channel_2nd"/>
</dbReference>
<evidence type="ECO:0000256" key="1">
    <source>
        <dbReference type="ARBA" id="ARBA00004651"/>
    </source>
</evidence>
<dbReference type="Pfam" id="PF00924">
    <property type="entry name" value="MS_channel_2nd"/>
    <property type="match status" value="1"/>
</dbReference>
<dbReference type="AlphaFoldDB" id="A0A1G7ZIT5"/>
<dbReference type="GO" id="GO:0008381">
    <property type="term" value="F:mechanosensitive monoatomic ion channel activity"/>
    <property type="evidence" value="ECO:0007669"/>
    <property type="project" value="InterPro"/>
</dbReference>
<evidence type="ECO:0000256" key="6">
    <source>
        <dbReference type="ARBA" id="ARBA00023136"/>
    </source>
</evidence>
<feature type="domain" description="Mechanosensitive ion channel MscS" evidence="8">
    <location>
        <begin position="104"/>
        <end position="169"/>
    </location>
</feature>
<dbReference type="PROSITE" id="PS01246">
    <property type="entry name" value="UPF0003"/>
    <property type="match status" value="1"/>
</dbReference>
<dbReference type="InterPro" id="IPR008910">
    <property type="entry name" value="MSC_TM_helix"/>
</dbReference>
<dbReference type="InterPro" id="IPR006686">
    <property type="entry name" value="MscS_channel_CS"/>
</dbReference>
<dbReference type="STRING" id="659014.SAMN04487996_12842"/>
<evidence type="ECO:0000259" key="9">
    <source>
        <dbReference type="Pfam" id="PF21082"/>
    </source>
</evidence>
<keyword evidence="3" id="KW-1003">Cell membrane</keyword>
<dbReference type="GO" id="GO:0005886">
    <property type="term" value="C:plasma membrane"/>
    <property type="evidence" value="ECO:0007669"/>
    <property type="project" value="UniProtKB-SubCell"/>
</dbReference>
<dbReference type="InterPro" id="IPR045275">
    <property type="entry name" value="MscS_archaea/bacteria_type"/>
</dbReference>
<evidence type="ECO:0000256" key="3">
    <source>
        <dbReference type="ARBA" id="ARBA00022475"/>
    </source>
</evidence>
<dbReference type="InterPro" id="IPR011014">
    <property type="entry name" value="MscS_channel_TM-2"/>
</dbReference>